<keyword evidence="7" id="KW-1015">Disulfide bond</keyword>
<protein>
    <recommendedName>
        <fullName evidence="8">Solute carrier organic anion transporter family member</fullName>
    </recommendedName>
</protein>
<feature type="transmembrane region" description="Helical" evidence="8">
    <location>
        <begin position="160"/>
        <end position="182"/>
    </location>
</feature>
<keyword evidence="6 8" id="KW-0472">Membrane</keyword>
<dbReference type="PANTHER" id="PTHR11388">
    <property type="entry name" value="ORGANIC ANION TRANSPORTER"/>
    <property type="match status" value="1"/>
</dbReference>
<evidence type="ECO:0000256" key="1">
    <source>
        <dbReference type="ARBA" id="ARBA00004651"/>
    </source>
</evidence>
<feature type="transmembrane region" description="Helical" evidence="8">
    <location>
        <begin position="132"/>
        <end position="153"/>
    </location>
</feature>
<feature type="transmembrane region" description="Helical" evidence="8">
    <location>
        <begin position="451"/>
        <end position="471"/>
    </location>
</feature>
<evidence type="ECO:0000256" key="3">
    <source>
        <dbReference type="ARBA" id="ARBA00022475"/>
    </source>
</evidence>
<keyword evidence="9" id="KW-0175">Coiled coil</keyword>
<keyword evidence="3" id="KW-1003">Cell membrane</keyword>
<evidence type="ECO:0000256" key="4">
    <source>
        <dbReference type="ARBA" id="ARBA00022692"/>
    </source>
</evidence>
<dbReference type="SUPFAM" id="SSF100895">
    <property type="entry name" value="Kazal-type serine protease inhibitors"/>
    <property type="match status" value="1"/>
</dbReference>
<feature type="transmembrane region" description="Helical" evidence="8">
    <location>
        <begin position="237"/>
        <end position="257"/>
    </location>
</feature>
<dbReference type="InterPro" id="IPR036058">
    <property type="entry name" value="Kazal_dom_sf"/>
</dbReference>
<dbReference type="OrthoDB" id="5062115at2759"/>
<dbReference type="AlphaFoldDB" id="A0A0A1XMS5"/>
<dbReference type="SUPFAM" id="SSF103473">
    <property type="entry name" value="MFS general substrate transporter"/>
    <property type="match status" value="1"/>
</dbReference>
<keyword evidence="4 8" id="KW-0812">Transmembrane</keyword>
<evidence type="ECO:0000256" key="10">
    <source>
        <dbReference type="SAM" id="MobiDB-lite"/>
    </source>
</evidence>
<comment type="subcellular location">
    <subcellularLocation>
        <location evidence="1 8">Cell membrane</location>
        <topology evidence="1 8">Multi-pass membrane protein</topology>
    </subcellularLocation>
</comment>
<dbReference type="EMBL" id="GBXI01002035">
    <property type="protein sequence ID" value="JAD12257.1"/>
    <property type="molecule type" value="Transcribed_RNA"/>
</dbReference>
<dbReference type="CDD" id="cd17336">
    <property type="entry name" value="MFS_SLCO_OATP"/>
    <property type="match status" value="1"/>
</dbReference>
<feature type="transmembrane region" description="Helical" evidence="8">
    <location>
        <begin position="320"/>
        <end position="340"/>
    </location>
</feature>
<evidence type="ECO:0000256" key="7">
    <source>
        <dbReference type="ARBA" id="ARBA00023157"/>
    </source>
</evidence>
<dbReference type="GO" id="GO:0016323">
    <property type="term" value="C:basolateral plasma membrane"/>
    <property type="evidence" value="ECO:0007669"/>
    <property type="project" value="TreeGrafter"/>
</dbReference>
<feature type="transmembrane region" description="Helical" evidence="8">
    <location>
        <begin position="749"/>
        <end position="769"/>
    </location>
</feature>
<comment type="caution">
    <text evidence="8">Lacks conserved residue(s) required for the propagation of feature annotation.</text>
</comment>
<evidence type="ECO:0000313" key="12">
    <source>
        <dbReference type="EMBL" id="JAD12257.1"/>
    </source>
</evidence>
<reference evidence="12" key="2">
    <citation type="journal article" date="2015" name="Gigascience">
        <title>Reconstructing a comprehensive transcriptome assembly of a white-pupal translocated strain of the pest fruit fly Bactrocera cucurbitae.</title>
        <authorList>
            <person name="Sim S.B."/>
            <person name="Calla B."/>
            <person name="Hall B."/>
            <person name="DeRego T."/>
            <person name="Geib S.M."/>
        </authorList>
    </citation>
    <scope>NUCLEOTIDE SEQUENCE</scope>
</reference>
<feature type="region of interest" description="Disordered" evidence="10">
    <location>
        <begin position="1"/>
        <end position="21"/>
    </location>
</feature>
<feature type="transmembrane region" description="Helical" evidence="8">
    <location>
        <begin position="412"/>
        <end position="431"/>
    </location>
</feature>
<dbReference type="InterPro" id="IPR036259">
    <property type="entry name" value="MFS_trans_sf"/>
</dbReference>
<evidence type="ECO:0000256" key="6">
    <source>
        <dbReference type="ARBA" id="ARBA00023136"/>
    </source>
</evidence>
<dbReference type="Pfam" id="PF07648">
    <property type="entry name" value="Kazal_2"/>
    <property type="match status" value="1"/>
</dbReference>
<dbReference type="NCBIfam" id="TIGR00805">
    <property type="entry name" value="oat"/>
    <property type="match status" value="1"/>
</dbReference>
<dbReference type="GO" id="GO:0006811">
    <property type="term" value="P:monoatomic ion transport"/>
    <property type="evidence" value="ECO:0007669"/>
    <property type="project" value="UniProtKB-KW"/>
</dbReference>
<proteinExistence type="inferred from homology"/>
<organism evidence="12">
    <name type="scientific">Zeugodacus cucurbitae</name>
    <name type="common">Melon fruit fly</name>
    <name type="synonym">Bactrocera cucurbitae</name>
    <dbReference type="NCBI Taxonomy" id="28588"/>
    <lineage>
        <taxon>Eukaryota</taxon>
        <taxon>Metazoa</taxon>
        <taxon>Ecdysozoa</taxon>
        <taxon>Arthropoda</taxon>
        <taxon>Hexapoda</taxon>
        <taxon>Insecta</taxon>
        <taxon>Pterygota</taxon>
        <taxon>Neoptera</taxon>
        <taxon>Endopterygota</taxon>
        <taxon>Diptera</taxon>
        <taxon>Brachycera</taxon>
        <taxon>Muscomorpha</taxon>
        <taxon>Tephritoidea</taxon>
        <taxon>Tephritidae</taxon>
        <taxon>Zeugodacus</taxon>
        <taxon>Zeugodacus</taxon>
    </lineage>
</organism>
<dbReference type="InterPro" id="IPR002350">
    <property type="entry name" value="Kazal_dom"/>
</dbReference>
<comment type="similarity">
    <text evidence="2 8">Belongs to the organo anion transporter (TC 2.A.60) family.</text>
</comment>
<reference evidence="12" key="1">
    <citation type="submission" date="2014-11" db="EMBL/GenBank/DDBJ databases">
        <authorList>
            <person name="Geib S."/>
        </authorList>
    </citation>
    <scope>NUCLEOTIDE SEQUENCE</scope>
</reference>
<evidence type="ECO:0000256" key="8">
    <source>
        <dbReference type="RuleBase" id="RU362056"/>
    </source>
</evidence>
<feature type="region of interest" description="Disordered" evidence="10">
    <location>
        <begin position="360"/>
        <end position="386"/>
    </location>
</feature>
<dbReference type="PANTHER" id="PTHR11388:SF76">
    <property type="entry name" value="SOLUTE CARRIER ORGANIC ANION TRANSPORTER FAMILY MEMBER"/>
    <property type="match status" value="1"/>
</dbReference>
<feature type="region of interest" description="Disordered" evidence="10">
    <location>
        <begin position="35"/>
        <end position="57"/>
    </location>
</feature>
<feature type="transmembrane region" description="Helical" evidence="8">
    <location>
        <begin position="693"/>
        <end position="718"/>
    </location>
</feature>
<sequence length="801" mass="89115">MVELTKDAQDNGGDTYGENDVASRLLDNGNVKAIENTNGVQNKEKEKSDPNADPTMTDEINKLLSDMPLTDDLTCGFWIFKGRFLQRFANQTAYVLLYGIVGCVFSMTYAYFNGTITTIEKRFKIPSKNTGIISVGNDISQMMVSAVLSYYAGKGHRPRWIGLGLLTIVVFCLMTALPHLLYGPGDDALALTAEFGAQPDENATMEAIENQGSKTLCRLNGGGAMCEMGEGNLAPQLVLFVAQFISGIGGSLYYTLGVSYMDDNTKKSRTPVLLSLSYFLRMLGPAFGYALASFCLRLYIAPNLRPVINNQDPRWLGAWWLGWLVIGGMIFVSGIFLTMFPKQLPRALARRLVEEERRKRMSVKENAENGVKEPTEKDKLTGEMEEPPNEEAKASFWDMLTTFKRLLRNKTLMCNNFSSVFYLFGYTPYWIFLPKYIEIQYRQSASTSSLVTGTVALAFSAAGILLSGFVISHYKPRARYMAAWNVIVGFLTVAGMLAYAFIGCPGNEQSVIVNIHDSALSSTPTCNSECHCDYVRYSPVCGENNMTYISPCHAGCKKQYKTARGKKIYYDCSCIPNDSRNKSSRPIFQRLTVMDLKSEAYIGDDDDNNTTTIMPEELSTTTLASTLPTSLSTSYPDVMLGGQAITGACPVNCFAQFVTFLSVMCCLKFVGATGRASNFLVSVRCVSEKDKTAAMGFGMMMMSMLAFIPSPIFFGWVLDRLCLVWGKTCTNKGNCWLYDPESLRYTLNITASIFVAIGALFDWGVWYYVKDLKIFDEEVKDMEMEIVQHEEEVNSVKDLEV</sequence>
<keyword evidence="5 8" id="KW-1133">Transmembrane helix</keyword>
<keyword evidence="8" id="KW-0813">Transport</keyword>
<dbReference type="GO" id="GO:0043252">
    <property type="term" value="P:sodium-independent organic anion transport"/>
    <property type="evidence" value="ECO:0007669"/>
    <property type="project" value="TreeGrafter"/>
</dbReference>
<dbReference type="GO" id="GO:0015347">
    <property type="term" value="F:sodium-independent organic anion transmembrane transporter activity"/>
    <property type="evidence" value="ECO:0007669"/>
    <property type="project" value="TreeGrafter"/>
</dbReference>
<feature type="transmembrane region" description="Helical" evidence="8">
    <location>
        <begin position="278"/>
        <end position="300"/>
    </location>
</feature>
<dbReference type="Pfam" id="PF03137">
    <property type="entry name" value="OATP"/>
    <property type="match status" value="1"/>
</dbReference>
<feature type="domain" description="Kazal-like" evidence="11">
    <location>
        <begin position="520"/>
        <end position="576"/>
    </location>
</feature>
<accession>A0A0A1XMS5</accession>
<name>A0A0A1XMS5_ZEUCU</name>
<evidence type="ECO:0000256" key="5">
    <source>
        <dbReference type="ARBA" id="ARBA00022989"/>
    </source>
</evidence>
<evidence type="ECO:0000259" key="11">
    <source>
        <dbReference type="PROSITE" id="PS51465"/>
    </source>
</evidence>
<dbReference type="InterPro" id="IPR004156">
    <property type="entry name" value="OATP"/>
</dbReference>
<keyword evidence="8" id="KW-0406">Ion transport</keyword>
<feature type="compositionally biased region" description="Basic and acidic residues" evidence="10">
    <location>
        <begin position="360"/>
        <end position="382"/>
    </location>
</feature>
<evidence type="ECO:0000256" key="2">
    <source>
        <dbReference type="ARBA" id="ARBA00009657"/>
    </source>
</evidence>
<evidence type="ECO:0000256" key="9">
    <source>
        <dbReference type="SAM" id="Coils"/>
    </source>
</evidence>
<dbReference type="Gene3D" id="1.20.1250.20">
    <property type="entry name" value="MFS general substrate transporter like domains"/>
    <property type="match status" value="1"/>
</dbReference>
<feature type="transmembrane region" description="Helical" evidence="8">
    <location>
        <begin position="483"/>
        <end position="502"/>
    </location>
</feature>
<gene>
    <name evidence="12" type="primary">SLCO5A1_1</name>
    <name evidence="12" type="ORF">g.30775</name>
</gene>
<dbReference type="PROSITE" id="PS51465">
    <property type="entry name" value="KAZAL_2"/>
    <property type="match status" value="1"/>
</dbReference>
<feature type="transmembrane region" description="Helical" evidence="8">
    <location>
        <begin position="93"/>
        <end position="112"/>
    </location>
</feature>
<feature type="coiled-coil region" evidence="9">
    <location>
        <begin position="772"/>
        <end position="799"/>
    </location>
</feature>